<dbReference type="SUPFAM" id="SSF55729">
    <property type="entry name" value="Acyl-CoA N-acyltransferases (Nat)"/>
    <property type="match status" value="1"/>
</dbReference>
<dbReference type="RefSeq" id="WP_207257330.1">
    <property type="nucleotide sequence ID" value="NZ_JAFMPP010000005.1"/>
</dbReference>
<dbReference type="InterPro" id="IPR000182">
    <property type="entry name" value="GNAT_dom"/>
</dbReference>
<dbReference type="InterPro" id="IPR052729">
    <property type="entry name" value="Acyl/Acetyltrans_Enzymes"/>
</dbReference>
<dbReference type="Pfam" id="PF18014">
    <property type="entry name" value="Acetyltransf_18"/>
    <property type="match status" value="1"/>
</dbReference>
<comment type="caution">
    <text evidence="2">The sequence shown here is derived from an EMBL/GenBank/DDBJ whole genome shotgun (WGS) entry which is preliminary data.</text>
</comment>
<accession>A0A939FXG6</accession>
<dbReference type="Proteomes" id="UP000664122">
    <property type="component" value="Unassembled WGS sequence"/>
</dbReference>
<gene>
    <name evidence="2" type="ORF">J1C48_08185</name>
</gene>
<dbReference type="PROSITE" id="PS51186">
    <property type="entry name" value="GNAT"/>
    <property type="match status" value="1"/>
</dbReference>
<dbReference type="Gene3D" id="3.40.630.30">
    <property type="match status" value="1"/>
</dbReference>
<evidence type="ECO:0000313" key="2">
    <source>
        <dbReference type="EMBL" id="MBO0662551.1"/>
    </source>
</evidence>
<name>A0A939FXG6_9HYPH</name>
<dbReference type="InterPro" id="IPR016181">
    <property type="entry name" value="Acyl_CoA_acyltransferase"/>
</dbReference>
<dbReference type="CDD" id="cd04301">
    <property type="entry name" value="NAT_SF"/>
    <property type="match status" value="1"/>
</dbReference>
<dbReference type="PANTHER" id="PTHR47237:SF2">
    <property type="entry name" value="BLL4206 PROTEIN"/>
    <property type="match status" value="1"/>
</dbReference>
<dbReference type="PANTHER" id="PTHR47237">
    <property type="entry name" value="SLL0310 PROTEIN"/>
    <property type="match status" value="1"/>
</dbReference>
<organism evidence="2 3">
    <name type="scientific">Jiella flava</name>
    <dbReference type="NCBI Taxonomy" id="2816857"/>
    <lineage>
        <taxon>Bacteria</taxon>
        <taxon>Pseudomonadati</taxon>
        <taxon>Pseudomonadota</taxon>
        <taxon>Alphaproteobacteria</taxon>
        <taxon>Hyphomicrobiales</taxon>
        <taxon>Aurantimonadaceae</taxon>
        <taxon>Jiella</taxon>
    </lineage>
</organism>
<proteinExistence type="predicted"/>
<evidence type="ECO:0000259" key="1">
    <source>
        <dbReference type="PROSITE" id="PS51186"/>
    </source>
</evidence>
<dbReference type="EMBL" id="JAFMPP010000005">
    <property type="protein sequence ID" value="MBO0662551.1"/>
    <property type="molecule type" value="Genomic_DNA"/>
</dbReference>
<protein>
    <submittedName>
        <fullName evidence="2">GNAT family N-acetyltransferase</fullName>
    </submittedName>
</protein>
<sequence length="290" mass="30811">MNSIETAPPAPHLLPFTVALIPDAVRLSAKEGWPHRPEDWELIAAISDGVVASQGARIVGTAFATPFGKTVAMINMIIVDESMRGRGLGRRLVEHVMAAGGDREMRLVATQSGLALYEKLGFVRTGQILQHQGKAVAVPAPKETADARADDWDAIAALDRLACRADRHRLFERLRAIGEAVVLRDDRGQVTGFALCRPFGRGVVIGPVVARDGEAAKRLIAAHLHRHAGAFVRVDTPATSGLAPWLADHALSPVGGGITMTFRGAAAIEEAARKAPDDIQTFALAAQALG</sequence>
<reference evidence="2" key="1">
    <citation type="submission" date="2021-03" db="EMBL/GenBank/DDBJ databases">
        <title>Whole genome sequence of Jiella sp. CQZ9-1.</title>
        <authorList>
            <person name="Tuo L."/>
        </authorList>
    </citation>
    <scope>NUCLEOTIDE SEQUENCE</scope>
    <source>
        <strain evidence="2">CQZ9-1</strain>
    </source>
</reference>
<dbReference type="Gene3D" id="3.40.630.90">
    <property type="match status" value="1"/>
</dbReference>
<dbReference type="Pfam" id="PF13508">
    <property type="entry name" value="Acetyltransf_7"/>
    <property type="match status" value="1"/>
</dbReference>
<feature type="domain" description="N-acetyltransferase" evidence="1">
    <location>
        <begin position="4"/>
        <end position="145"/>
    </location>
</feature>
<evidence type="ECO:0000313" key="3">
    <source>
        <dbReference type="Proteomes" id="UP000664122"/>
    </source>
</evidence>
<keyword evidence="3" id="KW-1185">Reference proteome</keyword>
<dbReference type="GO" id="GO:0016747">
    <property type="term" value="F:acyltransferase activity, transferring groups other than amino-acyl groups"/>
    <property type="evidence" value="ECO:0007669"/>
    <property type="project" value="InterPro"/>
</dbReference>
<dbReference type="AlphaFoldDB" id="A0A939FXG6"/>
<dbReference type="InterPro" id="IPR041496">
    <property type="entry name" value="YitH/HolE_GNAT"/>
</dbReference>